<dbReference type="PANTHER" id="PTHR33164">
    <property type="entry name" value="TRANSCRIPTIONAL REGULATOR, MARR FAMILY"/>
    <property type="match status" value="1"/>
</dbReference>
<evidence type="ECO:0000259" key="4">
    <source>
        <dbReference type="PROSITE" id="PS50995"/>
    </source>
</evidence>
<evidence type="ECO:0000256" key="2">
    <source>
        <dbReference type="ARBA" id="ARBA00023125"/>
    </source>
</evidence>
<sequence>MKDLTPEKTLAIVEINNRLFFRFFQTANTLHTKGTQALSEFGVTTQQWSVLGALSRPQAAEGMTVGELSRYLLVSRQNLFGILNRLERQGYVERVTGEEDRRSRKVRLTAKGEKLWADLAEPIHDFYDKALKGLSFDDRITFIHYLNVLHNNMAKL</sequence>
<proteinExistence type="predicted"/>
<dbReference type="InterPro" id="IPR011991">
    <property type="entry name" value="ArsR-like_HTH"/>
</dbReference>
<dbReference type="GO" id="GO:0006950">
    <property type="term" value="P:response to stress"/>
    <property type="evidence" value="ECO:0007669"/>
    <property type="project" value="TreeGrafter"/>
</dbReference>
<evidence type="ECO:0000313" key="6">
    <source>
        <dbReference type="Proteomes" id="UP000182108"/>
    </source>
</evidence>
<dbReference type="InterPro" id="IPR036388">
    <property type="entry name" value="WH-like_DNA-bd_sf"/>
</dbReference>
<name>A0A0K6IUW4_9PROT</name>
<dbReference type="AlphaFoldDB" id="A0A0K6IUW4"/>
<dbReference type="InterPro" id="IPR023187">
    <property type="entry name" value="Tscrpt_reg_MarR-type_CS"/>
</dbReference>
<dbReference type="CDD" id="cd00090">
    <property type="entry name" value="HTH_ARSR"/>
    <property type="match status" value="1"/>
</dbReference>
<dbReference type="GO" id="GO:0003677">
    <property type="term" value="F:DNA binding"/>
    <property type="evidence" value="ECO:0007669"/>
    <property type="project" value="UniProtKB-KW"/>
</dbReference>
<dbReference type="InterPro" id="IPR000835">
    <property type="entry name" value="HTH_MarR-typ"/>
</dbReference>
<dbReference type="InterPro" id="IPR039422">
    <property type="entry name" value="MarR/SlyA-like"/>
</dbReference>
<evidence type="ECO:0000256" key="3">
    <source>
        <dbReference type="ARBA" id="ARBA00023163"/>
    </source>
</evidence>
<evidence type="ECO:0000313" key="5">
    <source>
        <dbReference type="EMBL" id="CUB06900.1"/>
    </source>
</evidence>
<evidence type="ECO:0000256" key="1">
    <source>
        <dbReference type="ARBA" id="ARBA00023015"/>
    </source>
</evidence>
<protein>
    <submittedName>
        <fullName evidence="5">Transcriptional regulator, MarR family</fullName>
    </submittedName>
</protein>
<keyword evidence="6" id="KW-1185">Reference proteome</keyword>
<dbReference type="GO" id="GO:0003700">
    <property type="term" value="F:DNA-binding transcription factor activity"/>
    <property type="evidence" value="ECO:0007669"/>
    <property type="project" value="InterPro"/>
</dbReference>
<dbReference type="SUPFAM" id="SSF46785">
    <property type="entry name" value="Winged helix' DNA-binding domain"/>
    <property type="match status" value="1"/>
</dbReference>
<reference evidence="6" key="1">
    <citation type="submission" date="2015-08" db="EMBL/GenBank/DDBJ databases">
        <authorList>
            <person name="Babu N.S."/>
            <person name="Beckwith C.J."/>
            <person name="Beseler K.G."/>
            <person name="Brison A."/>
            <person name="Carone J.V."/>
            <person name="Caskin T.P."/>
            <person name="Diamond M."/>
            <person name="Durham M.E."/>
            <person name="Foxe J.M."/>
            <person name="Go M."/>
            <person name="Henderson B.A."/>
            <person name="Jones I.B."/>
            <person name="McGettigan J.A."/>
            <person name="Micheletti S.J."/>
            <person name="Nasrallah M.E."/>
            <person name="Ortiz D."/>
            <person name="Piller C.R."/>
            <person name="Privatt S.R."/>
            <person name="Schneider S.L."/>
            <person name="Sharp S."/>
            <person name="Smith T.C."/>
            <person name="Stanton J.D."/>
            <person name="Ullery H.E."/>
            <person name="Wilson R.J."/>
            <person name="Serrano M.G."/>
            <person name="Buck G."/>
            <person name="Lee V."/>
            <person name="Wang Y."/>
            <person name="Carvalho R."/>
            <person name="Voegtly L."/>
            <person name="Shi R."/>
            <person name="Duckworth R."/>
            <person name="Johnson A."/>
            <person name="Loviza R."/>
            <person name="Walstead R."/>
            <person name="Shah Z."/>
            <person name="Kiflezghi M."/>
            <person name="Wade K."/>
            <person name="Ball S.L."/>
            <person name="Bradley K.W."/>
            <person name="Asai D.J."/>
            <person name="Bowman C.A."/>
            <person name="Russell D.A."/>
            <person name="Pope W.H."/>
            <person name="Jacobs-Sera D."/>
            <person name="Hendrix R.W."/>
            <person name="Hatfull G.F."/>
        </authorList>
    </citation>
    <scope>NUCLEOTIDE SEQUENCE [LARGE SCALE GENOMIC DNA]</scope>
    <source>
        <strain evidence="6">JCM 19170</strain>
    </source>
</reference>
<keyword evidence="1" id="KW-0805">Transcription regulation</keyword>
<dbReference type="RefSeq" id="WP_055423297.1">
    <property type="nucleotide sequence ID" value="NZ_CYHH01000004.1"/>
</dbReference>
<dbReference type="InterPro" id="IPR036390">
    <property type="entry name" value="WH_DNA-bd_sf"/>
</dbReference>
<dbReference type="PROSITE" id="PS01117">
    <property type="entry name" value="HTH_MARR_1"/>
    <property type="match status" value="1"/>
</dbReference>
<dbReference type="Pfam" id="PF12802">
    <property type="entry name" value="MarR_2"/>
    <property type="match status" value="1"/>
</dbReference>
<dbReference type="Proteomes" id="UP000182108">
    <property type="component" value="Unassembled WGS sequence"/>
</dbReference>
<dbReference type="PRINTS" id="PR00598">
    <property type="entry name" value="HTHMARR"/>
</dbReference>
<dbReference type="PANTHER" id="PTHR33164:SF89">
    <property type="entry name" value="MARR FAMILY REGULATORY PROTEIN"/>
    <property type="match status" value="1"/>
</dbReference>
<keyword evidence="3" id="KW-0804">Transcription</keyword>
<dbReference type="PROSITE" id="PS50995">
    <property type="entry name" value="HTH_MARR_2"/>
    <property type="match status" value="1"/>
</dbReference>
<gene>
    <name evidence="5" type="ORF">Ga0061068_10499</name>
</gene>
<accession>A0A0K6IUW4</accession>
<dbReference type="EMBL" id="CYHH01000004">
    <property type="protein sequence ID" value="CUB06900.1"/>
    <property type="molecule type" value="Genomic_DNA"/>
</dbReference>
<feature type="domain" description="HTH marR-type" evidence="4">
    <location>
        <begin position="16"/>
        <end position="151"/>
    </location>
</feature>
<keyword evidence="2" id="KW-0238">DNA-binding</keyword>
<dbReference type="Gene3D" id="1.10.10.10">
    <property type="entry name" value="Winged helix-like DNA-binding domain superfamily/Winged helix DNA-binding domain"/>
    <property type="match status" value="1"/>
</dbReference>
<organism evidence="5 6">
    <name type="scientific">Tepidiphilus thermophilus</name>
    <dbReference type="NCBI Taxonomy" id="876478"/>
    <lineage>
        <taxon>Bacteria</taxon>
        <taxon>Pseudomonadati</taxon>
        <taxon>Pseudomonadota</taxon>
        <taxon>Hydrogenophilia</taxon>
        <taxon>Hydrogenophilales</taxon>
        <taxon>Hydrogenophilaceae</taxon>
        <taxon>Tepidiphilus</taxon>
    </lineage>
</organism>
<dbReference type="SMART" id="SM00347">
    <property type="entry name" value="HTH_MARR"/>
    <property type="match status" value="1"/>
</dbReference>
<dbReference type="OrthoDB" id="9179698at2"/>